<dbReference type="PANTHER" id="PTHR45829">
    <property type="entry name" value="MITOCHONDRIAL CARRIER PROTEIN RIM2"/>
    <property type="match status" value="1"/>
</dbReference>
<protein>
    <submittedName>
        <fullName evidence="11">Carrier protein Rim2p/Mrs12p</fullName>
    </submittedName>
</protein>
<keyword evidence="2 10" id="KW-0813">Transport</keyword>
<evidence type="ECO:0000256" key="8">
    <source>
        <dbReference type="ARBA" id="ARBA00023136"/>
    </source>
</evidence>
<keyword evidence="8 9" id="KW-0472">Membrane</keyword>
<evidence type="ECO:0000256" key="7">
    <source>
        <dbReference type="ARBA" id="ARBA00023128"/>
    </source>
</evidence>
<dbReference type="GO" id="GO:0015218">
    <property type="term" value="F:pyrimidine nucleotide transmembrane transporter activity"/>
    <property type="evidence" value="ECO:0007669"/>
    <property type="project" value="InterPro"/>
</dbReference>
<comment type="caution">
    <text evidence="11">The sequence shown here is derived from an EMBL/GenBank/DDBJ whole genome shotgun (WGS) entry which is preliminary data.</text>
</comment>
<evidence type="ECO:0000256" key="2">
    <source>
        <dbReference type="ARBA" id="ARBA00022448"/>
    </source>
</evidence>
<dbReference type="GO" id="GO:0005743">
    <property type="term" value="C:mitochondrial inner membrane"/>
    <property type="evidence" value="ECO:0007669"/>
    <property type="project" value="UniProtKB-SubCell"/>
</dbReference>
<dbReference type="Pfam" id="PF00153">
    <property type="entry name" value="Mito_carr"/>
    <property type="match status" value="3"/>
</dbReference>
<dbReference type="InterPro" id="IPR049562">
    <property type="entry name" value="SLC25A33/36-like"/>
</dbReference>
<proteinExistence type="inferred from homology"/>
<sequence>MLTLVYRAGGIATAIATAPLDVLRTRLQSNLYSHLRQRNAATTTPQASFARVWLDRAKTTSQNLISTQRLQGWRGLYTGLGPSILGVAPATAIKFYTYGNCKRIYANLFNVKDNASSVHTAAAVTAGIVTGKATNPIWLIKTRMQLDNSPSTSRPRHRNSFQYAMQIFKQEGIRGFYRGLSASYLGVAESALHLVLYERIKEISQSSVDIPPEVVDCELPSQHTPWYRILSYLGVGGSAGIAKLIAGVIAYPHEVIRTRLRQAPLPSGELKYTSLVQCTRTIWKEEGILAFYGGITPHMLRAVPSAAMTLGVYEAVLHHLR</sequence>
<evidence type="ECO:0000256" key="1">
    <source>
        <dbReference type="ARBA" id="ARBA00004448"/>
    </source>
</evidence>
<evidence type="ECO:0000256" key="10">
    <source>
        <dbReference type="RuleBase" id="RU000488"/>
    </source>
</evidence>
<keyword evidence="5" id="KW-0999">Mitochondrion inner membrane</keyword>
<dbReference type="SUPFAM" id="SSF103506">
    <property type="entry name" value="Mitochondrial carrier"/>
    <property type="match status" value="1"/>
</dbReference>
<dbReference type="EMBL" id="QZBS01000032">
    <property type="protein sequence ID" value="THZ76971.1"/>
    <property type="molecule type" value="Genomic_DNA"/>
</dbReference>
<keyword evidence="3 9" id="KW-0812">Transmembrane</keyword>
<evidence type="ECO:0000313" key="11">
    <source>
        <dbReference type="EMBL" id="THZ76971.1"/>
    </source>
</evidence>
<gene>
    <name evidence="11" type="ORF">D6C85_01943</name>
</gene>
<evidence type="ECO:0000256" key="3">
    <source>
        <dbReference type="ARBA" id="ARBA00022692"/>
    </source>
</evidence>
<dbReference type="GO" id="GO:1990519">
    <property type="term" value="P:pyrimidine nucleotide import into mitochondrion"/>
    <property type="evidence" value="ECO:0007669"/>
    <property type="project" value="TreeGrafter"/>
</dbReference>
<feature type="repeat" description="Solcar" evidence="9">
    <location>
        <begin position="114"/>
        <end position="203"/>
    </location>
</feature>
<dbReference type="Proteomes" id="UP000309734">
    <property type="component" value="Unassembled WGS sequence"/>
</dbReference>
<comment type="subcellular location">
    <subcellularLocation>
        <location evidence="1">Mitochondrion inner membrane</location>
        <topology evidence="1">Multi-pass membrane protein</topology>
    </subcellularLocation>
</comment>
<evidence type="ECO:0000256" key="4">
    <source>
        <dbReference type="ARBA" id="ARBA00022737"/>
    </source>
</evidence>
<dbReference type="InterPro" id="IPR018108">
    <property type="entry name" value="MCP_transmembrane"/>
</dbReference>
<organism evidence="11 12">
    <name type="scientific">Aureobasidium pullulans</name>
    <name type="common">Black yeast</name>
    <name type="synonym">Pullularia pullulans</name>
    <dbReference type="NCBI Taxonomy" id="5580"/>
    <lineage>
        <taxon>Eukaryota</taxon>
        <taxon>Fungi</taxon>
        <taxon>Dikarya</taxon>
        <taxon>Ascomycota</taxon>
        <taxon>Pezizomycotina</taxon>
        <taxon>Dothideomycetes</taxon>
        <taxon>Dothideomycetidae</taxon>
        <taxon>Dothideales</taxon>
        <taxon>Saccotheciaceae</taxon>
        <taxon>Aureobasidium</taxon>
    </lineage>
</organism>
<keyword evidence="4" id="KW-0677">Repeat</keyword>
<accession>A0A4S9XEK4</accession>
<dbReference type="InterPro" id="IPR002067">
    <property type="entry name" value="MCP"/>
</dbReference>
<keyword evidence="6" id="KW-1133">Transmembrane helix</keyword>
<dbReference type="PRINTS" id="PR00926">
    <property type="entry name" value="MITOCARRIER"/>
</dbReference>
<evidence type="ECO:0000256" key="6">
    <source>
        <dbReference type="ARBA" id="ARBA00022989"/>
    </source>
</evidence>
<dbReference type="Gene3D" id="1.50.40.10">
    <property type="entry name" value="Mitochondrial carrier domain"/>
    <property type="match status" value="1"/>
</dbReference>
<dbReference type="InterPro" id="IPR023395">
    <property type="entry name" value="MCP_dom_sf"/>
</dbReference>
<evidence type="ECO:0000256" key="5">
    <source>
        <dbReference type="ARBA" id="ARBA00022792"/>
    </source>
</evidence>
<evidence type="ECO:0000256" key="9">
    <source>
        <dbReference type="PROSITE-ProRule" id="PRU00282"/>
    </source>
</evidence>
<evidence type="ECO:0000313" key="12">
    <source>
        <dbReference type="Proteomes" id="UP000309734"/>
    </source>
</evidence>
<feature type="repeat" description="Solcar" evidence="9">
    <location>
        <begin position="230"/>
        <end position="319"/>
    </location>
</feature>
<keyword evidence="7" id="KW-0496">Mitochondrion</keyword>
<comment type="similarity">
    <text evidence="10">Belongs to the mitochondrial carrier (TC 2.A.29) family.</text>
</comment>
<dbReference type="PANTHER" id="PTHR45829:SF4">
    <property type="entry name" value="MITOCHONDRIAL CARRIER PROTEIN RIM2"/>
    <property type="match status" value="1"/>
</dbReference>
<reference evidence="11 12" key="1">
    <citation type="submission" date="2018-10" db="EMBL/GenBank/DDBJ databases">
        <title>Fifty Aureobasidium pullulans genomes reveal a recombining polyextremotolerant generalist.</title>
        <authorList>
            <person name="Gostincar C."/>
            <person name="Turk M."/>
            <person name="Zajc J."/>
            <person name="Gunde-Cimerman N."/>
        </authorList>
    </citation>
    <scope>NUCLEOTIDE SEQUENCE [LARGE SCALE GENOMIC DNA]</scope>
    <source>
        <strain evidence="11 12">EXF-3519</strain>
    </source>
</reference>
<feature type="repeat" description="Solcar" evidence="9">
    <location>
        <begin position="1"/>
        <end position="104"/>
    </location>
</feature>
<name>A0A4S9XEK4_AURPU</name>
<dbReference type="AlphaFoldDB" id="A0A4S9XEK4"/>
<dbReference type="PROSITE" id="PS50920">
    <property type="entry name" value="SOLCAR"/>
    <property type="match status" value="3"/>
</dbReference>